<keyword evidence="2" id="KW-1133">Transmembrane helix</keyword>
<protein>
    <recommendedName>
        <fullName evidence="5">Colicin transporter</fullName>
    </recommendedName>
</protein>
<dbReference type="AlphaFoldDB" id="A0A1X1CU33"/>
<evidence type="ECO:0008006" key="5">
    <source>
        <dbReference type="Google" id="ProtNLM"/>
    </source>
</evidence>
<feature type="transmembrane region" description="Helical" evidence="2">
    <location>
        <begin position="32"/>
        <end position="50"/>
    </location>
</feature>
<sequence length="112" mass="13509">MTLTEYQRNLVWPLSIFAIISINLYIDPNDKIWWMVWYISIFNTFLYPFSKEMVETIALKYTTREYWHRGIWYDTPAKNPVYATYYIFCYLIAIPASAVYFLMTVFSKKGHS</sequence>
<proteinExistence type="predicted"/>
<dbReference type="InterPro" id="IPR003061">
    <property type="entry name" value="Microcin"/>
</dbReference>
<feature type="transmembrane region" description="Helical" evidence="2">
    <location>
        <begin position="6"/>
        <end position="25"/>
    </location>
</feature>
<evidence type="ECO:0000256" key="1">
    <source>
        <dbReference type="ARBA" id="ARBA00023025"/>
    </source>
</evidence>
<keyword evidence="1" id="KW-0079">Bacteriocin immunity</keyword>
<reference evidence="3 4" key="1">
    <citation type="journal article" date="2017" name="Antonie Van Leeuwenhoek">
        <title>Phylogenomic resolution of the bacterial genus Pantoea and its relationship with Erwinia and Tatumella.</title>
        <authorList>
            <person name="Palmer M."/>
            <person name="Steenkamp E.T."/>
            <person name="Coetzee M.P."/>
            <person name="Chan W.Y."/>
            <person name="van Zyl E."/>
            <person name="De Maayer P."/>
            <person name="Coutinho T.A."/>
            <person name="Blom J."/>
            <person name="Smits T.H."/>
            <person name="Duffy B."/>
            <person name="Venter S.N."/>
        </authorList>
    </citation>
    <scope>NUCLEOTIDE SEQUENCE [LARGE SCALE GENOMIC DNA]</scope>
    <source>
        <strain evidence="3 4">LMG 26277</strain>
    </source>
</reference>
<comment type="caution">
    <text evidence="3">The sequence shown here is derived from an EMBL/GenBank/DDBJ whole genome shotgun (WGS) entry which is preliminary data.</text>
</comment>
<dbReference type="Pfam" id="PF03526">
    <property type="entry name" value="Microcin"/>
    <property type="match status" value="1"/>
</dbReference>
<keyword evidence="2" id="KW-0472">Membrane</keyword>
<keyword evidence="2" id="KW-0812">Transmembrane</keyword>
<organism evidence="3 4">
    <name type="scientific">Pantoea wallisii</name>
    <dbReference type="NCBI Taxonomy" id="1076551"/>
    <lineage>
        <taxon>Bacteria</taxon>
        <taxon>Pseudomonadati</taxon>
        <taxon>Pseudomonadota</taxon>
        <taxon>Gammaproteobacteria</taxon>
        <taxon>Enterobacterales</taxon>
        <taxon>Erwiniaceae</taxon>
        <taxon>Pantoea</taxon>
    </lineage>
</organism>
<evidence type="ECO:0000313" key="3">
    <source>
        <dbReference type="EMBL" id="ORM67870.1"/>
    </source>
</evidence>
<name>A0A1X1CU33_9GAMM</name>
<keyword evidence="4" id="KW-1185">Reference proteome</keyword>
<dbReference type="OrthoDB" id="6961340at2"/>
<gene>
    <name evidence="3" type="ORF">HA48_21155</name>
</gene>
<evidence type="ECO:0000313" key="4">
    <source>
        <dbReference type="Proteomes" id="UP000193104"/>
    </source>
</evidence>
<accession>A0A1X1CU33</accession>
<dbReference type="Proteomes" id="UP000193104">
    <property type="component" value="Unassembled WGS sequence"/>
</dbReference>
<dbReference type="GO" id="GO:0030153">
    <property type="term" value="P:bacteriocin immunity"/>
    <property type="evidence" value="ECO:0007669"/>
    <property type="project" value="UniProtKB-KW"/>
</dbReference>
<dbReference type="EMBL" id="MLFS01000105">
    <property type="protein sequence ID" value="ORM67870.1"/>
    <property type="molecule type" value="Genomic_DNA"/>
</dbReference>
<evidence type="ECO:0000256" key="2">
    <source>
        <dbReference type="SAM" id="Phobius"/>
    </source>
</evidence>
<dbReference type="GO" id="GO:0015643">
    <property type="term" value="F:toxic substance binding"/>
    <property type="evidence" value="ECO:0007669"/>
    <property type="project" value="InterPro"/>
</dbReference>
<feature type="transmembrane region" description="Helical" evidence="2">
    <location>
        <begin position="83"/>
        <end position="106"/>
    </location>
</feature>